<dbReference type="AlphaFoldDB" id="A0AAN6Y7Y0"/>
<evidence type="ECO:0000313" key="2">
    <source>
        <dbReference type="EMBL" id="KAK4213793.1"/>
    </source>
</evidence>
<feature type="transmembrane region" description="Helical" evidence="1">
    <location>
        <begin position="44"/>
        <end position="65"/>
    </location>
</feature>
<accession>A0AAN6Y7Y0</accession>
<protein>
    <submittedName>
        <fullName evidence="2">Uncharacterized protein</fullName>
    </submittedName>
</protein>
<dbReference type="Proteomes" id="UP001301769">
    <property type="component" value="Unassembled WGS sequence"/>
</dbReference>
<keyword evidence="1" id="KW-1133">Transmembrane helix</keyword>
<feature type="transmembrane region" description="Helical" evidence="1">
    <location>
        <begin position="12"/>
        <end position="32"/>
    </location>
</feature>
<sequence>MKLQGRRAGGGVSWRLVSLGFFFFLYFFFNILPSVLSCSLYMGSFPVIISHLFSHGYLVLSFLPVRPSVRPSWKRSGRAVFLLYFYCWSTLSSIAMFQRGLFGSCFCCLVLAEMLRGRSGNVNEGTAGSPNEKGNALEI</sequence>
<dbReference type="EMBL" id="MU858103">
    <property type="protein sequence ID" value="KAK4213793.1"/>
    <property type="molecule type" value="Genomic_DNA"/>
</dbReference>
<comment type="caution">
    <text evidence="2">The sequence shown here is derived from an EMBL/GenBank/DDBJ whole genome shotgun (WGS) entry which is preliminary data.</text>
</comment>
<name>A0AAN6Y7Y0_9PEZI</name>
<reference evidence="2" key="1">
    <citation type="journal article" date="2023" name="Mol. Phylogenet. Evol.">
        <title>Genome-scale phylogeny and comparative genomics of the fungal order Sordariales.</title>
        <authorList>
            <person name="Hensen N."/>
            <person name="Bonometti L."/>
            <person name="Westerberg I."/>
            <person name="Brannstrom I.O."/>
            <person name="Guillou S."/>
            <person name="Cros-Aarteil S."/>
            <person name="Calhoun S."/>
            <person name="Haridas S."/>
            <person name="Kuo A."/>
            <person name="Mondo S."/>
            <person name="Pangilinan J."/>
            <person name="Riley R."/>
            <person name="LaButti K."/>
            <person name="Andreopoulos B."/>
            <person name="Lipzen A."/>
            <person name="Chen C."/>
            <person name="Yan M."/>
            <person name="Daum C."/>
            <person name="Ng V."/>
            <person name="Clum A."/>
            <person name="Steindorff A."/>
            <person name="Ohm R.A."/>
            <person name="Martin F."/>
            <person name="Silar P."/>
            <person name="Natvig D.O."/>
            <person name="Lalanne C."/>
            <person name="Gautier V."/>
            <person name="Ament-Velasquez S.L."/>
            <person name="Kruys A."/>
            <person name="Hutchinson M.I."/>
            <person name="Powell A.J."/>
            <person name="Barry K."/>
            <person name="Miller A.N."/>
            <person name="Grigoriev I.V."/>
            <person name="Debuchy R."/>
            <person name="Gladieux P."/>
            <person name="Hiltunen Thoren M."/>
            <person name="Johannesson H."/>
        </authorList>
    </citation>
    <scope>NUCLEOTIDE SEQUENCE</scope>
    <source>
        <strain evidence="2">PSN293</strain>
    </source>
</reference>
<keyword evidence="1" id="KW-0812">Transmembrane</keyword>
<reference evidence="2" key="2">
    <citation type="submission" date="2023-05" db="EMBL/GenBank/DDBJ databases">
        <authorList>
            <consortium name="Lawrence Berkeley National Laboratory"/>
            <person name="Steindorff A."/>
            <person name="Hensen N."/>
            <person name="Bonometti L."/>
            <person name="Westerberg I."/>
            <person name="Brannstrom I.O."/>
            <person name="Guillou S."/>
            <person name="Cros-Aarteil S."/>
            <person name="Calhoun S."/>
            <person name="Haridas S."/>
            <person name="Kuo A."/>
            <person name="Mondo S."/>
            <person name="Pangilinan J."/>
            <person name="Riley R."/>
            <person name="Labutti K."/>
            <person name="Andreopoulos B."/>
            <person name="Lipzen A."/>
            <person name="Chen C."/>
            <person name="Yanf M."/>
            <person name="Daum C."/>
            <person name="Ng V."/>
            <person name="Clum A."/>
            <person name="Ohm R."/>
            <person name="Martin F."/>
            <person name="Silar P."/>
            <person name="Natvig D."/>
            <person name="Lalanne C."/>
            <person name="Gautier V."/>
            <person name="Ament-Velasquez S.L."/>
            <person name="Kruys A."/>
            <person name="Hutchinson M.I."/>
            <person name="Powell A.J."/>
            <person name="Barry K."/>
            <person name="Miller A.N."/>
            <person name="Grigoriev I.V."/>
            <person name="Debuchy R."/>
            <person name="Gladieux P."/>
            <person name="Thoren M.H."/>
            <person name="Johannesson H."/>
        </authorList>
    </citation>
    <scope>NUCLEOTIDE SEQUENCE</scope>
    <source>
        <strain evidence="2">PSN293</strain>
    </source>
</reference>
<keyword evidence="3" id="KW-1185">Reference proteome</keyword>
<keyword evidence="1" id="KW-0472">Membrane</keyword>
<proteinExistence type="predicted"/>
<feature type="transmembrane region" description="Helical" evidence="1">
    <location>
        <begin position="77"/>
        <end position="97"/>
    </location>
</feature>
<evidence type="ECO:0000256" key="1">
    <source>
        <dbReference type="SAM" id="Phobius"/>
    </source>
</evidence>
<organism evidence="2 3">
    <name type="scientific">Rhypophila decipiens</name>
    <dbReference type="NCBI Taxonomy" id="261697"/>
    <lineage>
        <taxon>Eukaryota</taxon>
        <taxon>Fungi</taxon>
        <taxon>Dikarya</taxon>
        <taxon>Ascomycota</taxon>
        <taxon>Pezizomycotina</taxon>
        <taxon>Sordariomycetes</taxon>
        <taxon>Sordariomycetidae</taxon>
        <taxon>Sordariales</taxon>
        <taxon>Naviculisporaceae</taxon>
        <taxon>Rhypophila</taxon>
    </lineage>
</organism>
<evidence type="ECO:0000313" key="3">
    <source>
        <dbReference type="Proteomes" id="UP001301769"/>
    </source>
</evidence>
<gene>
    <name evidence="2" type="ORF">QBC37DRAFT_163755</name>
</gene>